<evidence type="ECO:0000259" key="10">
    <source>
        <dbReference type="PROSITE" id="PS50280"/>
    </source>
</evidence>
<dbReference type="SMART" id="SM00317">
    <property type="entry name" value="SET"/>
    <property type="match status" value="1"/>
</dbReference>
<reference evidence="11" key="1">
    <citation type="submission" date="2020-12" db="EMBL/GenBank/DDBJ databases">
        <authorList>
            <person name="Iha C."/>
        </authorList>
    </citation>
    <scope>NUCLEOTIDE SEQUENCE</scope>
</reference>
<protein>
    <recommendedName>
        <fullName evidence="2">[histone H3]-lysine(4) N-trimethyltransferase</fullName>
        <ecNumber evidence="2">2.1.1.354</ecNumber>
    </recommendedName>
</protein>
<feature type="domain" description="SET" evidence="10">
    <location>
        <begin position="258"/>
        <end position="387"/>
    </location>
</feature>
<dbReference type="OrthoDB" id="2422440at2759"/>
<name>A0A8S1IQE6_9CHLO</name>
<dbReference type="GO" id="GO:0048188">
    <property type="term" value="C:Set1C/COMPASS complex"/>
    <property type="evidence" value="ECO:0007669"/>
    <property type="project" value="TreeGrafter"/>
</dbReference>
<proteinExistence type="predicted"/>
<dbReference type="EMBL" id="CAJHUC010000590">
    <property type="protein sequence ID" value="CAD7696999.1"/>
    <property type="molecule type" value="Genomic_DNA"/>
</dbReference>
<keyword evidence="12" id="KW-1185">Reference proteome</keyword>
<evidence type="ECO:0000256" key="4">
    <source>
        <dbReference type="ARBA" id="ARBA00022679"/>
    </source>
</evidence>
<dbReference type="GO" id="GO:0140999">
    <property type="term" value="F:histone H3K4 trimethyltransferase activity"/>
    <property type="evidence" value="ECO:0007669"/>
    <property type="project" value="UniProtKB-EC"/>
</dbReference>
<sequence>MLRPRGVPRRARPTSARRRGQAGGGEAIFFLYTRLLEVVENLEANGPAPRLANGSSKPRGPPAQERKASRRKAPAFDLVGSMRSRVALLQKQPIFKIGHRWSSAAKLAGKRRELWKRAGGLWFVVPQPRNGEPAPPGCVVKAHRPRDRQAKRGVLDGHAGRLFSPAKALEPREDSGDREDPVAASAEEGEGGSGRITGCARCLTIDQVRRLGRRKPPPRLPALSEEPLRGQGSDWCRPRGSKGLHQALQDALEDIRRDKFVVRRSAIDTLGVYATEAIAEGMVLMEYTGEMVRRTVADLREREYMARGLGCYFFGVGRDYVVDATAMGGIARYVNHSCDPNCYTKLQYPARNHTRGSVSLEDQHRRMVVLRAKRDIAPGEELTYDYKLSPAEGAPALPGQERADGVGVIRCTCNARNCRRYL</sequence>
<dbReference type="GO" id="GO:0032259">
    <property type="term" value="P:methylation"/>
    <property type="evidence" value="ECO:0007669"/>
    <property type="project" value="UniProtKB-KW"/>
</dbReference>
<evidence type="ECO:0000256" key="5">
    <source>
        <dbReference type="ARBA" id="ARBA00022691"/>
    </source>
</evidence>
<feature type="region of interest" description="Disordered" evidence="9">
    <location>
        <begin position="46"/>
        <end position="73"/>
    </location>
</feature>
<organism evidence="11 12">
    <name type="scientific">Ostreobium quekettii</name>
    <dbReference type="NCBI Taxonomy" id="121088"/>
    <lineage>
        <taxon>Eukaryota</taxon>
        <taxon>Viridiplantae</taxon>
        <taxon>Chlorophyta</taxon>
        <taxon>core chlorophytes</taxon>
        <taxon>Ulvophyceae</taxon>
        <taxon>TCBD clade</taxon>
        <taxon>Bryopsidales</taxon>
        <taxon>Ostreobineae</taxon>
        <taxon>Ostreobiaceae</taxon>
        <taxon>Ostreobium</taxon>
    </lineage>
</organism>
<feature type="region of interest" description="Disordered" evidence="9">
    <location>
        <begin position="1"/>
        <end position="20"/>
    </location>
</feature>
<evidence type="ECO:0000313" key="11">
    <source>
        <dbReference type="EMBL" id="CAD7696999.1"/>
    </source>
</evidence>
<dbReference type="PROSITE" id="PS50280">
    <property type="entry name" value="SET"/>
    <property type="match status" value="1"/>
</dbReference>
<feature type="compositionally biased region" description="Basic and acidic residues" evidence="9">
    <location>
        <begin position="169"/>
        <end position="181"/>
    </location>
</feature>
<dbReference type="InterPro" id="IPR044570">
    <property type="entry name" value="Set1-like"/>
</dbReference>
<evidence type="ECO:0000256" key="3">
    <source>
        <dbReference type="ARBA" id="ARBA00022603"/>
    </source>
</evidence>
<feature type="region of interest" description="Disordered" evidence="9">
    <location>
        <begin position="157"/>
        <end position="194"/>
    </location>
</feature>
<dbReference type="PANTHER" id="PTHR45814">
    <property type="entry name" value="HISTONE-LYSINE N-METHYLTRANSFERASE SETD1"/>
    <property type="match status" value="1"/>
</dbReference>
<dbReference type="AlphaFoldDB" id="A0A8S1IQE6"/>
<dbReference type="InterPro" id="IPR001214">
    <property type="entry name" value="SET_dom"/>
</dbReference>
<evidence type="ECO:0000256" key="1">
    <source>
        <dbReference type="ARBA" id="ARBA00004123"/>
    </source>
</evidence>
<gene>
    <name evidence="11" type="ORF">OSTQU699_LOCUS2360</name>
</gene>
<dbReference type="Proteomes" id="UP000708148">
    <property type="component" value="Unassembled WGS sequence"/>
</dbReference>
<evidence type="ECO:0000256" key="2">
    <source>
        <dbReference type="ARBA" id="ARBA00012182"/>
    </source>
</evidence>
<dbReference type="Gene3D" id="2.170.270.10">
    <property type="entry name" value="SET domain"/>
    <property type="match status" value="1"/>
</dbReference>
<dbReference type="PANTHER" id="PTHR45814:SF2">
    <property type="entry name" value="HISTONE-LYSINE N-METHYLTRANSFERASE SETD1"/>
    <property type="match status" value="1"/>
</dbReference>
<dbReference type="Pfam" id="PF00856">
    <property type="entry name" value="SET"/>
    <property type="match status" value="1"/>
</dbReference>
<comment type="caution">
    <text evidence="11">The sequence shown here is derived from an EMBL/GenBank/DDBJ whole genome shotgun (WGS) entry which is preliminary data.</text>
</comment>
<evidence type="ECO:0000313" key="12">
    <source>
        <dbReference type="Proteomes" id="UP000708148"/>
    </source>
</evidence>
<keyword evidence="6" id="KW-0156">Chromatin regulator</keyword>
<dbReference type="InterPro" id="IPR046341">
    <property type="entry name" value="SET_dom_sf"/>
</dbReference>
<evidence type="ECO:0000256" key="6">
    <source>
        <dbReference type="ARBA" id="ARBA00022853"/>
    </source>
</evidence>
<comment type="subcellular location">
    <subcellularLocation>
        <location evidence="1">Nucleus</location>
    </subcellularLocation>
</comment>
<dbReference type="SUPFAM" id="SSF82199">
    <property type="entry name" value="SET domain"/>
    <property type="match status" value="1"/>
</dbReference>
<evidence type="ECO:0000256" key="8">
    <source>
        <dbReference type="ARBA" id="ARBA00047571"/>
    </source>
</evidence>
<dbReference type="EC" id="2.1.1.354" evidence="2"/>
<evidence type="ECO:0000256" key="9">
    <source>
        <dbReference type="SAM" id="MobiDB-lite"/>
    </source>
</evidence>
<comment type="catalytic activity">
    <reaction evidence="8">
        <text>L-lysyl(4)-[histone H3] + 3 S-adenosyl-L-methionine = N(6),N(6),N(6)-trimethyl-L-lysyl(4)-[histone H3] + 3 S-adenosyl-L-homocysteine + 3 H(+)</text>
        <dbReference type="Rhea" id="RHEA:60260"/>
        <dbReference type="Rhea" id="RHEA-COMP:15537"/>
        <dbReference type="Rhea" id="RHEA-COMP:15547"/>
        <dbReference type="ChEBI" id="CHEBI:15378"/>
        <dbReference type="ChEBI" id="CHEBI:29969"/>
        <dbReference type="ChEBI" id="CHEBI:57856"/>
        <dbReference type="ChEBI" id="CHEBI:59789"/>
        <dbReference type="ChEBI" id="CHEBI:61961"/>
        <dbReference type="EC" id="2.1.1.354"/>
    </reaction>
</comment>
<keyword evidence="3" id="KW-0489">Methyltransferase</keyword>
<keyword evidence="7" id="KW-0539">Nucleus</keyword>
<keyword evidence="5" id="KW-0949">S-adenosyl-L-methionine</keyword>
<evidence type="ECO:0000256" key="7">
    <source>
        <dbReference type="ARBA" id="ARBA00023242"/>
    </source>
</evidence>
<accession>A0A8S1IQE6</accession>
<feature type="region of interest" description="Disordered" evidence="9">
    <location>
        <begin position="213"/>
        <end position="236"/>
    </location>
</feature>
<keyword evidence="4" id="KW-0808">Transferase</keyword>